<evidence type="ECO:0000256" key="2">
    <source>
        <dbReference type="ARBA" id="ARBA00024200"/>
    </source>
</evidence>
<dbReference type="SUPFAM" id="SSF54285">
    <property type="entry name" value="MoaD/ThiS"/>
    <property type="match status" value="1"/>
</dbReference>
<proteinExistence type="inferred from homology"/>
<dbReference type="InterPro" id="IPR044672">
    <property type="entry name" value="MOCS2A"/>
</dbReference>
<dbReference type="AlphaFoldDB" id="A0AAQ3LE80"/>
<comment type="similarity">
    <text evidence="2">Belongs to the MoaD family.</text>
</comment>
<organism evidence="4 5">
    <name type="scientific">Rubellicoccus peritrichatus</name>
    <dbReference type="NCBI Taxonomy" id="3080537"/>
    <lineage>
        <taxon>Bacteria</taxon>
        <taxon>Pseudomonadati</taxon>
        <taxon>Verrucomicrobiota</taxon>
        <taxon>Opitutia</taxon>
        <taxon>Puniceicoccales</taxon>
        <taxon>Cerasicoccaceae</taxon>
        <taxon>Rubellicoccus</taxon>
    </lineage>
</organism>
<keyword evidence="1" id="KW-0547">Nucleotide-binding</keyword>
<dbReference type="PANTHER" id="PTHR33359:SF1">
    <property type="entry name" value="MOLYBDOPTERIN SYNTHASE SULFUR CARRIER SUBUNIT"/>
    <property type="match status" value="1"/>
</dbReference>
<dbReference type="PANTHER" id="PTHR33359">
    <property type="entry name" value="MOLYBDOPTERIN SYNTHASE SULFUR CARRIER SUBUNIT"/>
    <property type="match status" value="1"/>
</dbReference>
<dbReference type="CDD" id="cd00754">
    <property type="entry name" value="Ubl_MoaD"/>
    <property type="match status" value="1"/>
</dbReference>
<dbReference type="GO" id="GO:0006777">
    <property type="term" value="P:Mo-molybdopterin cofactor biosynthetic process"/>
    <property type="evidence" value="ECO:0007669"/>
    <property type="project" value="InterPro"/>
</dbReference>
<dbReference type="InterPro" id="IPR003749">
    <property type="entry name" value="ThiS/MoaD-like"/>
</dbReference>
<dbReference type="RefSeq" id="WP_317835427.1">
    <property type="nucleotide sequence ID" value="NZ_CP136920.1"/>
</dbReference>
<sequence length="80" mass="8959">MNTVTILYFGLLKEEAGVTEETISTELTTVSALYHNRATEHEISFPENSLKFARNEVFCDQHERINHGDTVAFMPPMAGG</sequence>
<dbReference type="GO" id="GO:1990133">
    <property type="term" value="C:molybdopterin adenylyltransferase complex"/>
    <property type="evidence" value="ECO:0007669"/>
    <property type="project" value="TreeGrafter"/>
</dbReference>
<accession>A0AAQ3LE80</accession>
<name>A0AAQ3LE80_9BACT</name>
<dbReference type="Pfam" id="PF02597">
    <property type="entry name" value="ThiS"/>
    <property type="match status" value="1"/>
</dbReference>
<reference evidence="4 5" key="1">
    <citation type="submission" date="2023-10" db="EMBL/GenBank/DDBJ databases">
        <title>Rubellicoccus peritrichatus gen. nov., sp. nov., isolated from an algae of coral reef tank.</title>
        <authorList>
            <person name="Luo J."/>
        </authorList>
    </citation>
    <scope>NUCLEOTIDE SEQUENCE [LARGE SCALE GENOMIC DNA]</scope>
    <source>
        <strain evidence="4 5">CR14</strain>
    </source>
</reference>
<gene>
    <name evidence="4" type="ORF">RZN69_07300</name>
</gene>
<dbReference type="InterPro" id="IPR012675">
    <property type="entry name" value="Beta-grasp_dom_sf"/>
</dbReference>
<dbReference type="InterPro" id="IPR016155">
    <property type="entry name" value="Mopterin_synth/thiamin_S_b"/>
</dbReference>
<dbReference type="Proteomes" id="UP001304300">
    <property type="component" value="Chromosome"/>
</dbReference>
<keyword evidence="5" id="KW-1185">Reference proteome</keyword>
<dbReference type="KEGG" id="puo:RZN69_07300"/>
<dbReference type="GO" id="GO:0000166">
    <property type="term" value="F:nucleotide binding"/>
    <property type="evidence" value="ECO:0007669"/>
    <property type="project" value="UniProtKB-KW"/>
</dbReference>
<evidence type="ECO:0000256" key="1">
    <source>
        <dbReference type="ARBA" id="ARBA00022741"/>
    </source>
</evidence>
<evidence type="ECO:0000256" key="3">
    <source>
        <dbReference type="ARBA" id="ARBA00024247"/>
    </source>
</evidence>
<dbReference type="Gene3D" id="3.10.20.30">
    <property type="match status" value="1"/>
</dbReference>
<dbReference type="EMBL" id="CP136920">
    <property type="protein sequence ID" value="WOO42894.1"/>
    <property type="molecule type" value="Genomic_DNA"/>
</dbReference>
<evidence type="ECO:0000313" key="5">
    <source>
        <dbReference type="Proteomes" id="UP001304300"/>
    </source>
</evidence>
<protein>
    <recommendedName>
        <fullName evidence="3">Molybdopterin synthase sulfur carrier subunit</fullName>
    </recommendedName>
</protein>
<evidence type="ECO:0000313" key="4">
    <source>
        <dbReference type="EMBL" id="WOO42894.1"/>
    </source>
</evidence>